<dbReference type="PROSITE" id="PS50294">
    <property type="entry name" value="WD_REPEATS_REGION"/>
    <property type="match status" value="1"/>
</dbReference>
<feature type="transmembrane region" description="Helical" evidence="8">
    <location>
        <begin position="798"/>
        <end position="819"/>
    </location>
</feature>
<evidence type="ECO:0000256" key="8">
    <source>
        <dbReference type="SAM" id="Phobius"/>
    </source>
</evidence>
<dbReference type="Gene3D" id="2.130.10.10">
    <property type="entry name" value="YVTN repeat-like/Quinoprotein amine dehydrogenase"/>
    <property type="match status" value="3"/>
</dbReference>
<keyword evidence="3" id="KW-0698">rRNA processing</keyword>
<organism evidence="10 11">
    <name type="scientific">Arabidopsis arenosa</name>
    <name type="common">Sand rock-cress</name>
    <name type="synonym">Cardaminopsis arenosa</name>
    <dbReference type="NCBI Taxonomy" id="38785"/>
    <lineage>
        <taxon>Eukaryota</taxon>
        <taxon>Viridiplantae</taxon>
        <taxon>Streptophyta</taxon>
        <taxon>Embryophyta</taxon>
        <taxon>Tracheophyta</taxon>
        <taxon>Spermatophyta</taxon>
        <taxon>Magnoliopsida</taxon>
        <taxon>eudicotyledons</taxon>
        <taxon>Gunneridae</taxon>
        <taxon>Pentapetalae</taxon>
        <taxon>rosids</taxon>
        <taxon>malvids</taxon>
        <taxon>Brassicales</taxon>
        <taxon>Brassicaceae</taxon>
        <taxon>Camelineae</taxon>
        <taxon>Arabidopsis</taxon>
    </lineage>
</organism>
<comment type="subcellular location">
    <subcellularLocation>
        <location evidence="1">Nucleus</location>
        <location evidence="1">Nucleolus</location>
    </subcellularLocation>
</comment>
<keyword evidence="8" id="KW-0472">Membrane</keyword>
<evidence type="ECO:0000256" key="6">
    <source>
        <dbReference type="ARBA" id="ARBA00023242"/>
    </source>
</evidence>
<evidence type="ECO:0000256" key="5">
    <source>
        <dbReference type="ARBA" id="ARBA00022737"/>
    </source>
</evidence>
<evidence type="ECO:0000313" key="10">
    <source>
        <dbReference type="EMBL" id="CAE6163951.1"/>
    </source>
</evidence>
<dbReference type="InterPro" id="IPR057644">
    <property type="entry name" value="Beta-prop_WDR75_2nd"/>
</dbReference>
<keyword evidence="2" id="KW-0690">Ribosome biogenesis</keyword>
<evidence type="ECO:0000256" key="2">
    <source>
        <dbReference type="ARBA" id="ARBA00022517"/>
    </source>
</evidence>
<evidence type="ECO:0000259" key="9">
    <source>
        <dbReference type="Pfam" id="PF23769"/>
    </source>
</evidence>
<evidence type="ECO:0000256" key="7">
    <source>
        <dbReference type="PROSITE-ProRule" id="PRU00221"/>
    </source>
</evidence>
<dbReference type="InterPro" id="IPR015943">
    <property type="entry name" value="WD40/YVTN_repeat-like_dom_sf"/>
</dbReference>
<feature type="transmembrane region" description="Helical" evidence="8">
    <location>
        <begin position="765"/>
        <end position="786"/>
    </location>
</feature>
<dbReference type="Proteomes" id="UP000682877">
    <property type="component" value="Chromosome 7"/>
</dbReference>
<dbReference type="PANTHER" id="PTHR45176:SF1">
    <property type="entry name" value="TRANSDUCIN FAMILY PROTEIN _ WD-40 REPEAT FAMILY PROTEIN-RELATED"/>
    <property type="match status" value="1"/>
</dbReference>
<protein>
    <recommendedName>
        <fullName evidence="9">WD repeat-containing protein 75 second beta-propeller domain-containing protein</fullName>
    </recommendedName>
</protein>
<feature type="repeat" description="WD" evidence="7">
    <location>
        <begin position="44"/>
        <end position="89"/>
    </location>
</feature>
<keyword evidence="8" id="KW-1133">Transmembrane helix</keyword>
<reference evidence="10" key="1">
    <citation type="submission" date="2021-01" db="EMBL/GenBank/DDBJ databases">
        <authorList>
            <person name="Bezrukov I."/>
        </authorList>
    </citation>
    <scope>NUCLEOTIDE SEQUENCE</scope>
</reference>
<dbReference type="PROSITE" id="PS00678">
    <property type="entry name" value="WD_REPEATS_1"/>
    <property type="match status" value="1"/>
</dbReference>
<feature type="repeat" description="WD" evidence="7">
    <location>
        <begin position="173"/>
        <end position="205"/>
    </location>
</feature>
<sequence>MIRGGRNNITSAPAFSKDAKKLLLCTANTVSVYSVATGLKITSLQDHTAPVTTVFVDPSHDETYSYCWTSSLDGKIRIWEFSEPKLLKTFDTHLPIHSLDYSSVSKDLFGQIRRYDLTEEPLPSGDILKEMEEPKPIVLSPSGEFFGVCHSCNIHIWNASLGASEHLKPKETTLHHTELITVFAFHPNQRILAAGDVKGRVLIWKDIGNGELTSVKSEDDPESCTGFNWHSAEVTVLNFSSDGALLYSGVKEGVFVVWELDTRKKQLLPKIGSPLLYFISSSDPTLSSVSQSFSAYNLDNQIHLLKMPSMEILRTISGIKPRRSERHGFICYVKTRDICLTRTVSIDRSSGIAAFCTANHRVQLYNLLSDHEISEVQICERNHHPDGDEVRVLVTAVALSRNGSVMTTADTRFAASNFSEGLVSLKFWVFVPDSKTFSLSTVINQPHREAAITAIALNPARSMAVSISSAGDFKIWVCNSDKNLTPEDLNWICHGDGSYKRTPITAAVFSGDGSCLAIAAKTVITIWHPLKNELLYVVGKANAPIMELSFTGGGFLIAASHGSTPHLSVWDLMTFCLSWSYRLYIEAIATEVDSPYFAVLTWLPESDRLVKSNEQMFRGKDGAILLFDGSGPKPVAIWTVMKARGGTLSFVEDGKKSQPLLAYVNRSHEYVLFDPYGDEKLETSAIDYEVFLAAISKKTKRSRKKALMSEKPWETNFCGSTLNFPPFPDVCAAFFSSRMQKKKKMDDRELWLGDFRTWVRNSGGFLLVMGLVPLFCSSASLYVMFVRDANKLPTWLNILLYVIYIGVIIYGIVYSVYVYNGYRNVLVDHLVPREYPNCACIVRGFGKALVLGFFVLADSTLEKKNKVWVIVFCLSSVLHVIHMMVVFGFREEFDVAGGLIQAFFVMFCDISKPKGKKYNPLVLVTTAITLVLVTIVLNCYKTLLLEGVAVRREELPVVVEGSSASWLLYCSTTLPHRNFSCLLSEERRKTNSRWGNIVSCGQVQSGSSLDIAAPNGLILAREGLFLLRLKIRAIHRIQDCYDMREELILVRKQFGCYDIEVTKTTLAGANKTEAVAPAVAAGIGTQKNSSEPHKVNLSISTSTSTSNQRFLTVKL</sequence>
<gene>
    <name evidence="10" type="ORF">AARE701A_LOCUS17883</name>
</gene>
<accession>A0A8S2ATP4</accession>
<keyword evidence="6" id="KW-0539">Nucleus</keyword>
<keyword evidence="11" id="KW-1185">Reference proteome</keyword>
<keyword evidence="8" id="KW-0812">Transmembrane</keyword>
<dbReference type="PANTHER" id="PTHR45176">
    <property type="entry name" value="TRANSDUCIN FAMILY PROTEIN / WD-40 REPEAT FAMILY PROTEIN-RELATED"/>
    <property type="match status" value="1"/>
</dbReference>
<dbReference type="AlphaFoldDB" id="A0A8S2ATP4"/>
<dbReference type="EMBL" id="LR999457">
    <property type="protein sequence ID" value="CAE6163951.1"/>
    <property type="molecule type" value="Genomic_DNA"/>
</dbReference>
<dbReference type="Pfam" id="PF23869">
    <property type="entry name" value="Beta-prop_WDR75_1st"/>
    <property type="match status" value="2"/>
</dbReference>
<feature type="transmembrane region" description="Helical" evidence="8">
    <location>
        <begin position="918"/>
        <end position="937"/>
    </location>
</feature>
<feature type="repeat" description="WD" evidence="7">
    <location>
        <begin position="227"/>
        <end position="268"/>
    </location>
</feature>
<evidence type="ECO:0000313" key="11">
    <source>
        <dbReference type="Proteomes" id="UP000682877"/>
    </source>
</evidence>
<feature type="transmembrane region" description="Helical" evidence="8">
    <location>
        <begin position="839"/>
        <end position="857"/>
    </location>
</feature>
<keyword evidence="4 7" id="KW-0853">WD repeat</keyword>
<dbReference type="SUPFAM" id="SSF50978">
    <property type="entry name" value="WD40 repeat-like"/>
    <property type="match status" value="1"/>
</dbReference>
<feature type="transmembrane region" description="Helical" evidence="8">
    <location>
        <begin position="869"/>
        <end position="889"/>
    </location>
</feature>
<evidence type="ECO:0000256" key="1">
    <source>
        <dbReference type="ARBA" id="ARBA00004604"/>
    </source>
</evidence>
<dbReference type="InterPro" id="IPR019775">
    <property type="entry name" value="WD40_repeat_CS"/>
</dbReference>
<dbReference type="Pfam" id="PF23769">
    <property type="entry name" value="Beta-prop_WDR75_2nd"/>
    <property type="match status" value="1"/>
</dbReference>
<evidence type="ECO:0000256" key="4">
    <source>
        <dbReference type="ARBA" id="ARBA00022574"/>
    </source>
</evidence>
<dbReference type="PROSITE" id="PS50082">
    <property type="entry name" value="WD_REPEATS_2"/>
    <property type="match status" value="3"/>
</dbReference>
<keyword evidence="5" id="KW-0677">Repeat</keyword>
<dbReference type="SUPFAM" id="SSF82171">
    <property type="entry name" value="DPP6 N-terminal domain-like"/>
    <property type="match status" value="1"/>
</dbReference>
<dbReference type="SMART" id="SM00320">
    <property type="entry name" value="WD40"/>
    <property type="match status" value="7"/>
</dbReference>
<proteinExistence type="predicted"/>
<name>A0A8S2ATP4_ARAAE</name>
<dbReference type="InterPro" id="IPR036322">
    <property type="entry name" value="WD40_repeat_dom_sf"/>
</dbReference>
<feature type="domain" description="WD repeat-containing protein 75 second beta-propeller" evidence="9">
    <location>
        <begin position="361"/>
        <end position="608"/>
    </location>
</feature>
<evidence type="ECO:0000256" key="3">
    <source>
        <dbReference type="ARBA" id="ARBA00022552"/>
    </source>
</evidence>
<dbReference type="InterPro" id="IPR001680">
    <property type="entry name" value="WD40_rpt"/>
</dbReference>